<evidence type="ECO:0000256" key="1">
    <source>
        <dbReference type="ARBA" id="ARBA00000098"/>
    </source>
</evidence>
<dbReference type="EMBL" id="JBBUKT010000014">
    <property type="protein sequence ID" value="MEK7953908.1"/>
    <property type="molecule type" value="Genomic_DNA"/>
</dbReference>
<dbReference type="RefSeq" id="WP_341407676.1">
    <property type="nucleotide sequence ID" value="NZ_JBBUKT010000014.1"/>
</dbReference>
<dbReference type="InterPro" id="IPR050344">
    <property type="entry name" value="Peptidase_M1_aminopeptidases"/>
</dbReference>
<dbReference type="PANTHER" id="PTHR11533:SF297">
    <property type="entry name" value="AMINOPEPTIDASE N"/>
    <property type="match status" value="1"/>
</dbReference>
<gene>
    <name evidence="14" type="ORF">WKV53_25550</name>
</gene>
<comment type="cofactor">
    <cofactor evidence="2">
        <name>Zn(2+)</name>
        <dbReference type="ChEBI" id="CHEBI:29105"/>
    </cofactor>
</comment>
<evidence type="ECO:0000256" key="12">
    <source>
        <dbReference type="ARBA" id="ARBA00023157"/>
    </source>
</evidence>
<keyword evidence="6" id="KW-0645">Protease</keyword>
<dbReference type="SUPFAM" id="SSF49899">
    <property type="entry name" value="Concanavalin A-like lectins/glucanases"/>
    <property type="match status" value="1"/>
</dbReference>
<dbReference type="InterPro" id="IPR013320">
    <property type="entry name" value="ConA-like_dom_sf"/>
</dbReference>
<dbReference type="Proteomes" id="UP001371305">
    <property type="component" value="Unassembled WGS sequence"/>
</dbReference>
<dbReference type="PRINTS" id="PR00756">
    <property type="entry name" value="ALADIPTASE"/>
</dbReference>
<dbReference type="Pfam" id="PF17900">
    <property type="entry name" value="Peptidase_M1_N"/>
    <property type="match status" value="1"/>
</dbReference>
<dbReference type="PANTHER" id="PTHR11533">
    <property type="entry name" value="PROTEASE M1 ZINC METALLOPROTEASE"/>
    <property type="match status" value="1"/>
</dbReference>
<dbReference type="Pfam" id="PF13385">
    <property type="entry name" value="Laminin_G_3"/>
    <property type="match status" value="1"/>
</dbReference>
<organism evidence="14 15">
    <name type="scientific">Luteolibacter soli</name>
    <dbReference type="NCBI Taxonomy" id="3135280"/>
    <lineage>
        <taxon>Bacteria</taxon>
        <taxon>Pseudomonadati</taxon>
        <taxon>Verrucomicrobiota</taxon>
        <taxon>Verrucomicrobiia</taxon>
        <taxon>Verrucomicrobiales</taxon>
        <taxon>Verrucomicrobiaceae</taxon>
        <taxon>Luteolibacter</taxon>
    </lineage>
</organism>
<comment type="catalytic activity">
    <reaction evidence="1">
        <text>Release of an N-terminal amino acid, Xaa-|-Yaa- from a peptide, amide or arylamide. Xaa is preferably Ala, but may be most amino acids including Pro (slow action). When a terminal hydrophobic residue is followed by a prolyl residue, the two may be released as an intact Xaa-Pro dipeptide.</text>
        <dbReference type="EC" id="3.4.11.2"/>
    </reaction>
</comment>
<evidence type="ECO:0000256" key="11">
    <source>
        <dbReference type="ARBA" id="ARBA00023049"/>
    </source>
</evidence>
<proteinExistence type="inferred from homology"/>
<dbReference type="InterPro" id="IPR001930">
    <property type="entry name" value="Peptidase_M1"/>
</dbReference>
<dbReference type="SUPFAM" id="SSF55486">
    <property type="entry name" value="Metalloproteases ('zincins'), catalytic domain"/>
    <property type="match status" value="1"/>
</dbReference>
<protein>
    <recommendedName>
        <fullName evidence="5">Aminopeptidase N</fullName>
        <ecNumber evidence="4">3.4.11.2</ecNumber>
    </recommendedName>
</protein>
<name>A0ABU9B1K4_9BACT</name>
<evidence type="ECO:0000256" key="4">
    <source>
        <dbReference type="ARBA" id="ARBA00012564"/>
    </source>
</evidence>
<dbReference type="InterPro" id="IPR045357">
    <property type="entry name" value="Aminopeptidase_N-like_N"/>
</dbReference>
<evidence type="ECO:0000256" key="9">
    <source>
        <dbReference type="ARBA" id="ARBA00022801"/>
    </source>
</evidence>
<dbReference type="Pfam" id="PF01433">
    <property type="entry name" value="Peptidase_M1"/>
    <property type="match status" value="1"/>
</dbReference>
<comment type="caution">
    <text evidence="14">The sequence shown here is derived from an EMBL/GenBank/DDBJ whole genome shotgun (WGS) entry which is preliminary data.</text>
</comment>
<keyword evidence="9" id="KW-0378">Hydrolase</keyword>
<reference evidence="14 15" key="1">
    <citation type="submission" date="2024-04" db="EMBL/GenBank/DDBJ databases">
        <title>Luteolibacter sp. isolated from soil.</title>
        <authorList>
            <person name="An J."/>
        </authorList>
    </citation>
    <scope>NUCLEOTIDE SEQUENCE [LARGE SCALE GENOMIC DNA]</scope>
    <source>
        <strain evidence="14 15">Y139</strain>
    </source>
</reference>
<dbReference type="SMART" id="SM00560">
    <property type="entry name" value="LamGL"/>
    <property type="match status" value="1"/>
</dbReference>
<dbReference type="InterPro" id="IPR014782">
    <property type="entry name" value="Peptidase_M1_dom"/>
</dbReference>
<keyword evidence="7" id="KW-0479">Metal-binding</keyword>
<evidence type="ECO:0000259" key="13">
    <source>
        <dbReference type="SMART" id="SM00560"/>
    </source>
</evidence>
<keyword evidence="8" id="KW-0732">Signal</keyword>
<keyword evidence="11" id="KW-0482">Metalloprotease</keyword>
<dbReference type="CDD" id="cd09603">
    <property type="entry name" value="M1_APN_like"/>
    <property type="match status" value="1"/>
</dbReference>
<dbReference type="InterPro" id="IPR042097">
    <property type="entry name" value="Aminopeptidase_N-like_N_sf"/>
</dbReference>
<accession>A0ABU9B1K4</accession>
<evidence type="ECO:0000256" key="8">
    <source>
        <dbReference type="ARBA" id="ARBA00022729"/>
    </source>
</evidence>
<evidence type="ECO:0000256" key="10">
    <source>
        <dbReference type="ARBA" id="ARBA00022833"/>
    </source>
</evidence>
<dbReference type="SUPFAM" id="SSF63737">
    <property type="entry name" value="Leukotriene A4 hydrolase N-terminal domain"/>
    <property type="match status" value="1"/>
</dbReference>
<dbReference type="Gene3D" id="2.60.120.200">
    <property type="match status" value="1"/>
</dbReference>
<comment type="similarity">
    <text evidence="3">Belongs to the peptidase M1 family.</text>
</comment>
<keyword evidence="15" id="KW-1185">Reference proteome</keyword>
<dbReference type="InterPro" id="IPR006558">
    <property type="entry name" value="LamG-like"/>
</dbReference>
<dbReference type="Gene3D" id="2.60.40.1730">
    <property type="entry name" value="tricorn interacting facor f3 domain"/>
    <property type="match status" value="1"/>
</dbReference>
<sequence length="751" mass="81369">MPYGKALDLDGTNQYATVPLPAGSAVGSPLTVEAWVYVRSYANWSRLIDFGNGAGSNNIACALSSGTSGQPALYFFNESGGITGSVTSPTALPLNTWTHLAFTHDGTTGSILINGKVAISGPMPATTGTLRTDNFIGRSNFGIDDYANAIIDEFRIWSVARSPAQILASQGAPLVGDEAGLLLYYKFDNASGTVATNSATATGAPWNGTIPAPTQFTPGTRSVGDPYLPTLGNGGYDVQHYDLTINYNPVANTMVSEADLTIRATKGLSEFSLDLRGFPGATAKIDGIPAGVARVGDKLIITPASGIVSDRVFHAVVDYSGTPAKIIDADGAPEGWVPIDSGAWVVCEPMGSIGWFPNNCTPADKATYDFHITAPATHTALGNGELTSKVNNGNGTATWNWHMGYPMASYLATATVALFDYTKSVSDTAVGASGNPLEIYNAFESALSPAEKAGLTADAAIQDDIIKFIADEIGTYPFDSTGVVLYRIPELDYALEVQTKSHFTWLPMDREVLAHELTHQWFGDSVSPATWREVWINEGFATWWEWYWDNQRNGDTTTVEDWFDIYYHAPEQTWDAPSANLPNASLMFDFFTMYSRPAMMLEAYRQIAGPPAFFALQRSILAEHGYGNITTAQFIALAKRIAKENSSFGPAHLAQLDEFFQQWLYEAGRPTLTPATFFQDLQPRLAIRLLNVSDVELTWSPTIAGWSLEETDDLRSDSWTPVLSSPVVTNGETKVTLARQPAAHFFRLRSN</sequence>
<dbReference type="EC" id="3.4.11.2" evidence="4"/>
<feature type="domain" description="LamG-like jellyroll fold" evidence="13">
    <location>
        <begin position="28"/>
        <end position="164"/>
    </location>
</feature>
<keyword evidence="12" id="KW-1015">Disulfide bond</keyword>
<evidence type="ECO:0000256" key="2">
    <source>
        <dbReference type="ARBA" id="ARBA00001947"/>
    </source>
</evidence>
<dbReference type="Gene3D" id="1.10.390.10">
    <property type="entry name" value="Neutral Protease Domain 2"/>
    <property type="match status" value="1"/>
</dbReference>
<evidence type="ECO:0000256" key="3">
    <source>
        <dbReference type="ARBA" id="ARBA00010136"/>
    </source>
</evidence>
<evidence type="ECO:0000256" key="5">
    <source>
        <dbReference type="ARBA" id="ARBA00015611"/>
    </source>
</evidence>
<keyword evidence="10" id="KW-0862">Zinc</keyword>
<evidence type="ECO:0000256" key="7">
    <source>
        <dbReference type="ARBA" id="ARBA00022723"/>
    </source>
</evidence>
<evidence type="ECO:0000256" key="6">
    <source>
        <dbReference type="ARBA" id="ARBA00022670"/>
    </source>
</evidence>
<evidence type="ECO:0000313" key="15">
    <source>
        <dbReference type="Proteomes" id="UP001371305"/>
    </source>
</evidence>
<evidence type="ECO:0000313" key="14">
    <source>
        <dbReference type="EMBL" id="MEK7953908.1"/>
    </source>
</evidence>
<dbReference type="InterPro" id="IPR027268">
    <property type="entry name" value="Peptidase_M4/M1_CTD_sf"/>
</dbReference>